<keyword evidence="1" id="KW-0472">Membrane</keyword>
<organism evidence="2 3">
    <name type="scientific">Lysinibacillus sphaericus (strain C3-41)</name>
    <dbReference type="NCBI Taxonomy" id="444177"/>
    <lineage>
        <taxon>Bacteria</taxon>
        <taxon>Bacillati</taxon>
        <taxon>Bacillota</taxon>
        <taxon>Bacilli</taxon>
        <taxon>Bacillales</taxon>
        <taxon>Bacillaceae</taxon>
        <taxon>Lysinibacillus</taxon>
    </lineage>
</organism>
<dbReference type="Proteomes" id="UP000002164">
    <property type="component" value="Chromosome"/>
</dbReference>
<keyword evidence="1" id="KW-0812">Transmembrane</keyword>
<reference evidence="2 3" key="1">
    <citation type="journal article" date="2008" name="J. Bacteriol.">
        <title>Complete genome sequence of the mosquitocidal bacterium Bacillus sphaericus C3-41 and comparison with those of closely related Bacillus species.</title>
        <authorList>
            <person name="Hu X."/>
            <person name="Fan W."/>
            <person name="Han B."/>
            <person name="Liu H."/>
            <person name="Zheng D."/>
            <person name="Li Q."/>
            <person name="Dong W."/>
            <person name="Yan J."/>
            <person name="Gao M."/>
            <person name="Berry C."/>
            <person name="Yuan Z."/>
        </authorList>
    </citation>
    <scope>NUCLEOTIDE SEQUENCE [LARGE SCALE GENOMIC DNA]</scope>
    <source>
        <strain evidence="2 3">C3-41</strain>
    </source>
</reference>
<dbReference type="EMBL" id="CP000817">
    <property type="protein sequence ID" value="ACA38660.1"/>
    <property type="molecule type" value="Genomic_DNA"/>
</dbReference>
<feature type="transmembrane region" description="Helical" evidence="1">
    <location>
        <begin position="12"/>
        <end position="31"/>
    </location>
</feature>
<dbReference type="HOGENOM" id="CLU_3329722_0_0_9"/>
<evidence type="ECO:0000256" key="1">
    <source>
        <dbReference type="SAM" id="Phobius"/>
    </source>
</evidence>
<dbReference type="AlphaFoldDB" id="B1HM88"/>
<accession>B1HM88</accession>
<keyword evidence="1" id="KW-1133">Transmembrane helix</keyword>
<proteinExistence type="predicted"/>
<protein>
    <submittedName>
        <fullName evidence="2">Uncharacterized protein</fullName>
    </submittedName>
</protein>
<sequence>MLGFLGDNWVFHLVIPFIITAIALYIANRLIEKMDWQY</sequence>
<gene>
    <name evidence="2" type="ordered locus">Bsph_1048</name>
</gene>
<dbReference type="KEGG" id="lsp:Bsph_1048"/>
<dbReference type="EnsemblBacteria" id="ACA38660">
    <property type="protein sequence ID" value="ACA38660"/>
    <property type="gene ID" value="Bsph_1048"/>
</dbReference>
<evidence type="ECO:0000313" key="2">
    <source>
        <dbReference type="EMBL" id="ACA38660.1"/>
    </source>
</evidence>
<name>B1HM88_LYSSC</name>
<evidence type="ECO:0000313" key="3">
    <source>
        <dbReference type="Proteomes" id="UP000002164"/>
    </source>
</evidence>